<organism evidence="2 3">
    <name type="scientific">Shimia isoporae</name>
    <dbReference type="NCBI Taxonomy" id="647720"/>
    <lineage>
        <taxon>Bacteria</taxon>
        <taxon>Pseudomonadati</taxon>
        <taxon>Pseudomonadota</taxon>
        <taxon>Alphaproteobacteria</taxon>
        <taxon>Rhodobacterales</taxon>
        <taxon>Roseobacteraceae</taxon>
    </lineage>
</organism>
<dbReference type="SUPFAM" id="SSF56266">
    <property type="entry name" value="DmpA/ArgJ-like"/>
    <property type="match status" value="1"/>
</dbReference>
<dbReference type="PANTHER" id="PTHR36512:SF3">
    <property type="entry name" value="BLR5678 PROTEIN"/>
    <property type="match status" value="1"/>
</dbReference>
<dbReference type="Gene3D" id="3.60.70.12">
    <property type="entry name" value="L-amino peptidase D-ALA esterase/amidase"/>
    <property type="match status" value="1"/>
</dbReference>
<evidence type="ECO:0000256" key="1">
    <source>
        <dbReference type="ARBA" id="ARBA00007068"/>
    </source>
</evidence>
<name>A0A4R1N5G2_9RHOB</name>
<evidence type="ECO:0000313" key="3">
    <source>
        <dbReference type="Proteomes" id="UP000295673"/>
    </source>
</evidence>
<keyword evidence="2" id="KW-0031">Aminopeptidase</keyword>
<dbReference type="InterPro" id="IPR016117">
    <property type="entry name" value="ArgJ-like_dom_sf"/>
</dbReference>
<comment type="similarity">
    <text evidence="1">Belongs to the peptidase S58 family.</text>
</comment>
<dbReference type="OrthoDB" id="9808347at2"/>
<dbReference type="PANTHER" id="PTHR36512">
    <property type="entry name" value="D-AMINOPEPTIDASE"/>
    <property type="match status" value="1"/>
</dbReference>
<evidence type="ECO:0000313" key="2">
    <source>
        <dbReference type="EMBL" id="TCL01330.1"/>
    </source>
</evidence>
<dbReference type="Pfam" id="PF03576">
    <property type="entry name" value="Peptidase_S58"/>
    <property type="match status" value="1"/>
</dbReference>
<keyword evidence="2" id="KW-0645">Protease</keyword>
<dbReference type="RefSeq" id="WP_132860657.1">
    <property type="nucleotide sequence ID" value="NZ_SMGR01000002.1"/>
</dbReference>
<dbReference type="EMBL" id="SMGR01000002">
    <property type="protein sequence ID" value="TCL01330.1"/>
    <property type="molecule type" value="Genomic_DNA"/>
</dbReference>
<dbReference type="CDD" id="cd02252">
    <property type="entry name" value="nylC_like"/>
    <property type="match status" value="1"/>
</dbReference>
<dbReference type="InterPro" id="IPR005321">
    <property type="entry name" value="Peptidase_S58_DmpA"/>
</dbReference>
<dbReference type="GO" id="GO:0004177">
    <property type="term" value="F:aminopeptidase activity"/>
    <property type="evidence" value="ECO:0007669"/>
    <property type="project" value="UniProtKB-KW"/>
</dbReference>
<keyword evidence="3" id="KW-1185">Reference proteome</keyword>
<sequence length="323" mass="32615">MQTGPRNLITDVAGLRVGNAQDDVVKTGTTVLVGDSPFTCGVSVMGGAPGTRETDLLAPDKTVQQVDALTLSGGSAFGLDASSGVADALRDQGRGFAVGDQNVPIVPGAILFDLLNGGNKNWSQNPYKALGASALEAASDEFALGSTGAGTGATLASHKGGLGSASAVLPSGHTVGALVAVNALGDASPDGKHFWAAPWEIDSEFGGKGLIGNAQTEWPRTKLSNHNTTIAIVATDADVSQSVCTRIATAAHDGMARALVPSHTPMDGDLIFAVSTNAKPIVNEANDVLLLGHAAATCLARAIARAVWEATPAKGDVLPCFNA</sequence>
<proteinExistence type="inferred from homology"/>
<dbReference type="AlphaFoldDB" id="A0A4R1N5G2"/>
<comment type="caution">
    <text evidence="2">The sequence shown here is derived from an EMBL/GenBank/DDBJ whole genome shotgun (WGS) entry which is preliminary data.</text>
</comment>
<reference evidence="2 3" key="1">
    <citation type="submission" date="2019-03" db="EMBL/GenBank/DDBJ databases">
        <title>Genomic Encyclopedia of Archaeal and Bacterial Type Strains, Phase II (KMG-II): from individual species to whole genera.</title>
        <authorList>
            <person name="Goeker M."/>
        </authorList>
    </citation>
    <scope>NUCLEOTIDE SEQUENCE [LARGE SCALE GENOMIC DNA]</scope>
    <source>
        <strain evidence="2 3">DSM 26433</strain>
    </source>
</reference>
<accession>A0A4R1N5G2</accession>
<gene>
    <name evidence="2" type="ORF">BXY66_2643</name>
</gene>
<dbReference type="Proteomes" id="UP000295673">
    <property type="component" value="Unassembled WGS sequence"/>
</dbReference>
<keyword evidence="2" id="KW-0378">Hydrolase</keyword>
<protein>
    <submittedName>
        <fullName evidence="2">D-aminopeptidase</fullName>
    </submittedName>
</protein>